<dbReference type="GO" id="GO:0009103">
    <property type="term" value="P:lipopolysaccharide biosynthetic process"/>
    <property type="evidence" value="ECO:0007669"/>
    <property type="project" value="TreeGrafter"/>
</dbReference>
<dbReference type="InterPro" id="IPR028098">
    <property type="entry name" value="Glyco_trans_4-like_N"/>
</dbReference>
<organism evidence="4 5">
    <name type="scientific">Trinickia symbiotica</name>
    <dbReference type="NCBI Taxonomy" id="863227"/>
    <lineage>
        <taxon>Bacteria</taxon>
        <taxon>Pseudomonadati</taxon>
        <taxon>Pseudomonadota</taxon>
        <taxon>Betaproteobacteria</taxon>
        <taxon>Burkholderiales</taxon>
        <taxon>Burkholderiaceae</taxon>
        <taxon>Trinickia</taxon>
    </lineage>
</organism>
<dbReference type="RefSeq" id="WP_018442345.1">
    <property type="nucleotide sequence ID" value="NZ_KB890187.1"/>
</dbReference>
<keyword evidence="5" id="KW-1185">Reference proteome</keyword>
<dbReference type="AlphaFoldDB" id="A0A2N7X5L4"/>
<dbReference type="InterPro" id="IPR001296">
    <property type="entry name" value="Glyco_trans_1"/>
</dbReference>
<dbReference type="OrthoDB" id="433681at2"/>
<name>A0A2N7X5L4_9BURK</name>
<dbReference type="Pfam" id="PF13439">
    <property type="entry name" value="Glyco_transf_4"/>
    <property type="match status" value="1"/>
</dbReference>
<reference evidence="4 5" key="1">
    <citation type="submission" date="2018-01" db="EMBL/GenBank/DDBJ databases">
        <title>Whole genome analyses suggest that Burkholderia sensu lato contains two further novel genera in the rhizoxinica-symbiotica group Mycetohabitans gen. nov., and Trinickia gen. nov.: implications for the evolution of diazotrophy and nodulation in the Burkholderiaceae.</title>
        <authorList>
            <person name="Estrada-de los Santos P."/>
            <person name="Palmer M."/>
            <person name="Chavez-Ramirez B."/>
            <person name="Beukes C."/>
            <person name="Steenkamp E.T."/>
            <person name="Hirsch A.M."/>
            <person name="Manyaka P."/>
            <person name="Maluk M."/>
            <person name="Lafos M."/>
            <person name="Crook M."/>
            <person name="Gross E."/>
            <person name="Simon M.F."/>
            <person name="Bueno dos Reis Junior F."/>
            <person name="Poole P.S."/>
            <person name="Venter S.N."/>
            <person name="James E.K."/>
        </authorList>
    </citation>
    <scope>NUCLEOTIDE SEQUENCE [LARGE SCALE GENOMIC DNA]</scope>
    <source>
        <strain evidence="4 5">JPY 581</strain>
    </source>
</reference>
<dbReference type="Proteomes" id="UP000235777">
    <property type="component" value="Unassembled WGS sequence"/>
</dbReference>
<evidence type="ECO:0000259" key="2">
    <source>
        <dbReference type="Pfam" id="PF00534"/>
    </source>
</evidence>
<feature type="domain" description="Glycosyl transferase family 1" evidence="2">
    <location>
        <begin position="226"/>
        <end position="382"/>
    </location>
</feature>
<accession>A0A2N7X5L4</accession>
<keyword evidence="1 4" id="KW-0808">Transferase</keyword>
<proteinExistence type="predicted"/>
<evidence type="ECO:0000313" key="5">
    <source>
        <dbReference type="Proteomes" id="UP000235777"/>
    </source>
</evidence>
<dbReference type="EMBL" id="PNYC01000005">
    <property type="protein sequence ID" value="PMS36914.1"/>
    <property type="molecule type" value="Genomic_DNA"/>
</dbReference>
<dbReference type="STRING" id="863227.GCA_000373005_03753"/>
<comment type="caution">
    <text evidence="4">The sequence shown here is derived from an EMBL/GenBank/DDBJ whole genome shotgun (WGS) entry which is preliminary data.</text>
</comment>
<protein>
    <submittedName>
        <fullName evidence="4">Glycosyltransferase family 1 protein</fullName>
    </submittedName>
</protein>
<evidence type="ECO:0000313" key="4">
    <source>
        <dbReference type="EMBL" id="PMS36914.1"/>
    </source>
</evidence>
<gene>
    <name evidence="4" type="ORF">C0Z20_09225</name>
</gene>
<dbReference type="GO" id="GO:0016757">
    <property type="term" value="F:glycosyltransferase activity"/>
    <property type="evidence" value="ECO:0007669"/>
    <property type="project" value="InterPro"/>
</dbReference>
<dbReference type="SUPFAM" id="SSF53756">
    <property type="entry name" value="UDP-Glycosyltransferase/glycogen phosphorylase"/>
    <property type="match status" value="1"/>
</dbReference>
<sequence length="464" mass="51440">MRIIVDLQAAQNDSRFRGVGRYCRSLAKHMAPLAASRGHEVWLLLNGNFPDQVDSIAREFDGVVPRSRIGVFPGMAPVTETIASNAWRTRAAECLREEFLAQLRPDVVHVSSLFEGSVDDAVVSVGRGSTQLPTAITLYDLIPWTLPHLYITTPEYERYYHRKLDSLRRADLLLAISRHSAEEAVRLLPCNPAMVVNISASIDDDFAFRMHEPHHSAKVMERYGILKPFVLYMPGGFDLRKNFATLFDAYSRMPSEIRRSHQLVIGSNIKPAERAALEALIATKRLAREEVVMTGYVSDNDLVTLYSLCRVHVFPSLYEGFGLPALESLACGAPTIASNTSSLPEVIGLEDALFDPNSAQSIADKLLRTLTDELFSTRLRQHGLSRARRFSWEKSAALAMDAIERTFTSCGRPQVKSKSADELITAVLSAISPSKPSTAPTADDLVLLMRSAREAAQELAKLTQ</sequence>
<feature type="domain" description="Glycosyltransferase subfamily 4-like N-terminal" evidence="3">
    <location>
        <begin position="17"/>
        <end position="205"/>
    </location>
</feature>
<dbReference type="Gene3D" id="3.40.50.2000">
    <property type="entry name" value="Glycogen Phosphorylase B"/>
    <property type="match status" value="2"/>
</dbReference>
<dbReference type="PANTHER" id="PTHR46401">
    <property type="entry name" value="GLYCOSYLTRANSFERASE WBBK-RELATED"/>
    <property type="match status" value="1"/>
</dbReference>
<evidence type="ECO:0000256" key="1">
    <source>
        <dbReference type="ARBA" id="ARBA00022679"/>
    </source>
</evidence>
<dbReference type="CDD" id="cd03809">
    <property type="entry name" value="GT4_MtfB-like"/>
    <property type="match status" value="1"/>
</dbReference>
<dbReference type="Pfam" id="PF00534">
    <property type="entry name" value="Glycos_transf_1"/>
    <property type="match status" value="1"/>
</dbReference>
<evidence type="ECO:0000259" key="3">
    <source>
        <dbReference type="Pfam" id="PF13439"/>
    </source>
</evidence>
<dbReference type="PANTHER" id="PTHR46401:SF2">
    <property type="entry name" value="GLYCOSYLTRANSFERASE WBBK-RELATED"/>
    <property type="match status" value="1"/>
</dbReference>